<evidence type="ECO:0000313" key="3">
    <source>
        <dbReference type="Proteomes" id="UP000664534"/>
    </source>
</evidence>
<proteinExistence type="predicted"/>
<keyword evidence="1" id="KW-0812">Transmembrane</keyword>
<reference evidence="2" key="1">
    <citation type="submission" date="2021-03" db="EMBL/GenBank/DDBJ databases">
        <authorList>
            <person name="Tagirdzhanova G."/>
        </authorList>
    </citation>
    <scope>NUCLEOTIDE SEQUENCE</scope>
</reference>
<dbReference type="GO" id="GO:0005886">
    <property type="term" value="C:plasma membrane"/>
    <property type="evidence" value="ECO:0007669"/>
    <property type="project" value="InterPro"/>
</dbReference>
<sequence>MRASDIVKRRWALVPLLLILAAFILSMLCIFAGSKRGYLEEANLFTVNTSMLGRTTLDASKSSSSILKSIKNTIQKDVNEVVSDVAKTLNIHDFYSAHILDYCEGYYTPTPVANLTSQPSKNITHCSNQTSFFHFDPGAVIQSELKPGVNLTDLSWPSAIEDGVHAVEGATDVMFVLYFIGAASTGAALTAALVGVRDVWRYSAITCLVLSSLAFGSLLLASSIATILIGKVVKAINEHGNDIGVYAYKGETFIGMTWAATLLVLVTGFMYSYEFLRERRGLGKSGGDFE</sequence>
<dbReference type="EMBL" id="CAJPDT010000062">
    <property type="protein sequence ID" value="CAF9931631.1"/>
    <property type="molecule type" value="Genomic_DNA"/>
</dbReference>
<feature type="transmembrane region" description="Helical" evidence="1">
    <location>
        <begin position="253"/>
        <end position="273"/>
    </location>
</feature>
<dbReference type="Pfam" id="PF06687">
    <property type="entry name" value="SUR7"/>
    <property type="match status" value="1"/>
</dbReference>
<keyword evidence="3" id="KW-1185">Reference proteome</keyword>
<gene>
    <name evidence="2" type="ORF">IMSHALPRED_008670</name>
</gene>
<dbReference type="PANTHER" id="PTHR28019">
    <property type="entry name" value="CELL MEMBRANE PROTEIN YLR413W-RELATED"/>
    <property type="match status" value="1"/>
</dbReference>
<comment type="caution">
    <text evidence="2">The sequence shown here is derived from an EMBL/GenBank/DDBJ whole genome shotgun (WGS) entry which is preliminary data.</text>
</comment>
<dbReference type="Proteomes" id="UP000664534">
    <property type="component" value="Unassembled WGS sequence"/>
</dbReference>
<dbReference type="PANTHER" id="PTHR28019:SF7">
    <property type="entry name" value="SUR7 PROTEIN"/>
    <property type="match status" value="1"/>
</dbReference>
<keyword evidence="1" id="KW-0472">Membrane</keyword>
<dbReference type="InterPro" id="IPR052413">
    <property type="entry name" value="SUR7_domain"/>
</dbReference>
<protein>
    <recommendedName>
        <fullName evidence="4">SUR7 protein</fullName>
    </recommendedName>
</protein>
<dbReference type="InterPro" id="IPR009571">
    <property type="entry name" value="SUR7/Rim9-like_fungi"/>
</dbReference>
<evidence type="ECO:0000256" key="1">
    <source>
        <dbReference type="SAM" id="Phobius"/>
    </source>
</evidence>
<dbReference type="GO" id="GO:0031505">
    <property type="term" value="P:fungal-type cell wall organization"/>
    <property type="evidence" value="ECO:0007669"/>
    <property type="project" value="TreeGrafter"/>
</dbReference>
<dbReference type="AlphaFoldDB" id="A0A8H3FSV3"/>
<keyword evidence="1" id="KW-1133">Transmembrane helix</keyword>
<dbReference type="OrthoDB" id="4159154at2759"/>
<organism evidence="2 3">
    <name type="scientific">Imshaugia aleurites</name>
    <dbReference type="NCBI Taxonomy" id="172621"/>
    <lineage>
        <taxon>Eukaryota</taxon>
        <taxon>Fungi</taxon>
        <taxon>Dikarya</taxon>
        <taxon>Ascomycota</taxon>
        <taxon>Pezizomycotina</taxon>
        <taxon>Lecanoromycetes</taxon>
        <taxon>OSLEUM clade</taxon>
        <taxon>Lecanoromycetidae</taxon>
        <taxon>Lecanorales</taxon>
        <taxon>Lecanorineae</taxon>
        <taxon>Parmeliaceae</taxon>
        <taxon>Imshaugia</taxon>
    </lineage>
</organism>
<feature type="transmembrane region" description="Helical" evidence="1">
    <location>
        <begin position="208"/>
        <end position="233"/>
    </location>
</feature>
<evidence type="ECO:0008006" key="4">
    <source>
        <dbReference type="Google" id="ProtNLM"/>
    </source>
</evidence>
<dbReference type="GO" id="GO:0051285">
    <property type="term" value="C:cell cortex of cell tip"/>
    <property type="evidence" value="ECO:0007669"/>
    <property type="project" value="TreeGrafter"/>
</dbReference>
<evidence type="ECO:0000313" key="2">
    <source>
        <dbReference type="EMBL" id="CAF9931631.1"/>
    </source>
</evidence>
<feature type="transmembrane region" description="Helical" evidence="1">
    <location>
        <begin position="12"/>
        <end position="33"/>
    </location>
</feature>
<feature type="transmembrane region" description="Helical" evidence="1">
    <location>
        <begin position="175"/>
        <end position="196"/>
    </location>
</feature>
<accession>A0A8H3FSV3</accession>
<name>A0A8H3FSV3_9LECA</name>